<gene>
    <name evidence="1" type="ORF">F3F73_10655</name>
</gene>
<accession>A0A7J4XIY2</accession>
<evidence type="ECO:0000313" key="1">
    <source>
        <dbReference type="EMBL" id="KAA3765482.1"/>
    </source>
</evidence>
<dbReference type="Proteomes" id="UP000422221">
    <property type="component" value="Unassembled WGS sequence"/>
</dbReference>
<comment type="caution">
    <text evidence="1">The sequence shown here is derived from an EMBL/GenBank/DDBJ whole genome shotgun (WGS) entry which is preliminary data.</text>
</comment>
<reference evidence="1 2" key="1">
    <citation type="journal article" date="2019" name="Nat. Med.">
        <title>A library of human gut bacterial isolates paired with longitudinal multiomics data enables mechanistic microbiome research.</title>
        <authorList>
            <person name="Poyet M."/>
            <person name="Groussin M."/>
            <person name="Gibbons S.M."/>
            <person name="Avila-Pacheco J."/>
            <person name="Jiang X."/>
            <person name="Kearney S.M."/>
            <person name="Perrotta A.R."/>
            <person name="Berdy B."/>
            <person name="Zhao S."/>
            <person name="Lieberman T.D."/>
            <person name="Swanson P.K."/>
            <person name="Smith M."/>
            <person name="Roesemann S."/>
            <person name="Alexander J.E."/>
            <person name="Rich S.A."/>
            <person name="Livny J."/>
            <person name="Vlamakis H."/>
            <person name="Clish C."/>
            <person name="Bullock K."/>
            <person name="Deik A."/>
            <person name="Scott J."/>
            <person name="Pierce K.A."/>
            <person name="Xavier R.J."/>
            <person name="Alm E.J."/>
        </authorList>
    </citation>
    <scope>NUCLEOTIDE SEQUENCE [LARGE SCALE GENOMIC DNA]</scope>
    <source>
        <strain evidence="1 2">BIOML-A10</strain>
    </source>
</reference>
<sequence>MILSLLLGAAIGAVIGAVIAEIELYIEGCITAQRIKEETRQREALNAVNSFLVTQVEQTSIGPKLKVSGKDSSGETIANIIVTGPSTNMYINQSFS</sequence>
<dbReference type="RefSeq" id="WP_130058783.1">
    <property type="nucleotide sequence ID" value="NZ_JADNPJ010000005.1"/>
</dbReference>
<dbReference type="EMBL" id="VWMK01000009">
    <property type="protein sequence ID" value="KAA3765482.1"/>
    <property type="molecule type" value="Genomic_DNA"/>
</dbReference>
<dbReference type="AlphaFoldDB" id="A0A7J4XIY2"/>
<organism evidence="1 2">
    <name type="scientific">Bacteroides salyersiae</name>
    <dbReference type="NCBI Taxonomy" id="291644"/>
    <lineage>
        <taxon>Bacteria</taxon>
        <taxon>Pseudomonadati</taxon>
        <taxon>Bacteroidota</taxon>
        <taxon>Bacteroidia</taxon>
        <taxon>Bacteroidales</taxon>
        <taxon>Bacteroidaceae</taxon>
        <taxon>Bacteroides</taxon>
    </lineage>
</organism>
<evidence type="ECO:0000313" key="2">
    <source>
        <dbReference type="Proteomes" id="UP000422221"/>
    </source>
</evidence>
<proteinExistence type="predicted"/>
<protein>
    <submittedName>
        <fullName evidence="1">Uncharacterized protein</fullName>
    </submittedName>
</protein>
<name>A0A7J4XIY2_9BACE</name>